<reference evidence="1 2" key="1">
    <citation type="journal article" date="2024" name="BMC Genomics">
        <title>De novo assembly and annotation of Popillia japonica's genome with initial clues to its potential as an invasive pest.</title>
        <authorList>
            <person name="Cucini C."/>
            <person name="Boschi S."/>
            <person name="Funari R."/>
            <person name="Cardaioli E."/>
            <person name="Iannotti N."/>
            <person name="Marturano G."/>
            <person name="Paoli F."/>
            <person name="Bruttini M."/>
            <person name="Carapelli A."/>
            <person name="Frati F."/>
            <person name="Nardi F."/>
        </authorList>
    </citation>
    <scope>NUCLEOTIDE SEQUENCE [LARGE SCALE GENOMIC DNA]</scope>
    <source>
        <strain evidence="1">DMR45628</strain>
    </source>
</reference>
<dbReference type="AlphaFoldDB" id="A0AAW1I8J5"/>
<protein>
    <submittedName>
        <fullName evidence="1">Uncharacterized protein</fullName>
    </submittedName>
</protein>
<accession>A0AAW1I8J5</accession>
<evidence type="ECO:0000313" key="1">
    <source>
        <dbReference type="EMBL" id="KAK9685252.1"/>
    </source>
</evidence>
<organism evidence="1 2">
    <name type="scientific">Popillia japonica</name>
    <name type="common">Japanese beetle</name>
    <dbReference type="NCBI Taxonomy" id="7064"/>
    <lineage>
        <taxon>Eukaryota</taxon>
        <taxon>Metazoa</taxon>
        <taxon>Ecdysozoa</taxon>
        <taxon>Arthropoda</taxon>
        <taxon>Hexapoda</taxon>
        <taxon>Insecta</taxon>
        <taxon>Pterygota</taxon>
        <taxon>Neoptera</taxon>
        <taxon>Endopterygota</taxon>
        <taxon>Coleoptera</taxon>
        <taxon>Polyphaga</taxon>
        <taxon>Scarabaeiformia</taxon>
        <taxon>Scarabaeidae</taxon>
        <taxon>Rutelinae</taxon>
        <taxon>Popillia</taxon>
    </lineage>
</organism>
<evidence type="ECO:0000313" key="2">
    <source>
        <dbReference type="Proteomes" id="UP001458880"/>
    </source>
</evidence>
<name>A0AAW1I8J5_POPJA</name>
<dbReference type="Proteomes" id="UP001458880">
    <property type="component" value="Unassembled WGS sequence"/>
</dbReference>
<dbReference type="EMBL" id="JASPKY010000792">
    <property type="protein sequence ID" value="KAK9685252.1"/>
    <property type="molecule type" value="Genomic_DNA"/>
</dbReference>
<comment type="caution">
    <text evidence="1">The sequence shown here is derived from an EMBL/GenBank/DDBJ whole genome shotgun (WGS) entry which is preliminary data.</text>
</comment>
<keyword evidence="2" id="KW-1185">Reference proteome</keyword>
<proteinExistence type="predicted"/>
<sequence>MICRIESGIHQLDEHETETIIQEVSHILRNTAPPKKNVTRNEYQALKTLNNDEIIIILPADKRNATVVMNRTVYEEKMNHLILDTAYQPITSDPTTNATVVMNRTVYEEKMNHLILDTAYQPITSDPTTYLEKTTRIKIKNSLINEVLPKQLIPREKSSKCPKMYGLPKIHKQDVSLRPIVSSIGSLNLVKPSITTEMYL</sequence>
<gene>
    <name evidence="1" type="ORF">QE152_g38179</name>
</gene>